<keyword evidence="1" id="KW-0663">Pyridoxal phosphate</keyword>
<dbReference type="PANTHER" id="PTHR30244">
    <property type="entry name" value="TRANSAMINASE"/>
    <property type="match status" value="1"/>
</dbReference>
<accession>A0A382K431</accession>
<dbReference type="InterPro" id="IPR000653">
    <property type="entry name" value="DegT/StrS_aminotransferase"/>
</dbReference>
<sequence length="255" mass="27403">MGEQFEQRAVPFFDYRRVFSEMESEFVDIFRDVLRRGAFIMQSDLINFEKACADFLGVKYAFGVGNATDGLHFALRAAGVGAGHEVLVPGHTMVATPAAVVFAGATPVLVDIGEDHLMDPSQLPAALTPRTRAIMPVHVNGRSCDMLAISAFAKEHGLAIVEDAAQAMGSRFGGRFSGTWGDAAAFSFYPAKVLGCLGDGGLVVTGDDDIAESIMRLRDHGRGSDGVVRDWGLNSRLDNLQAAFLAAQFKRYPAV</sequence>
<gene>
    <name evidence="2" type="ORF">METZ01_LOCUS270681</name>
</gene>
<dbReference type="InterPro" id="IPR015421">
    <property type="entry name" value="PyrdxlP-dep_Trfase_major"/>
</dbReference>
<dbReference type="AlphaFoldDB" id="A0A382K431"/>
<dbReference type="GO" id="GO:0030170">
    <property type="term" value="F:pyridoxal phosphate binding"/>
    <property type="evidence" value="ECO:0007669"/>
    <property type="project" value="TreeGrafter"/>
</dbReference>
<protein>
    <submittedName>
        <fullName evidence="2">Uncharacterized protein</fullName>
    </submittedName>
</protein>
<feature type="non-terminal residue" evidence="2">
    <location>
        <position position="255"/>
    </location>
</feature>
<dbReference type="GO" id="GO:0008483">
    <property type="term" value="F:transaminase activity"/>
    <property type="evidence" value="ECO:0007669"/>
    <property type="project" value="TreeGrafter"/>
</dbReference>
<dbReference type="CDD" id="cd00616">
    <property type="entry name" value="AHBA_syn"/>
    <property type="match status" value="1"/>
</dbReference>
<dbReference type="PANTHER" id="PTHR30244:SF36">
    <property type="entry name" value="3-OXO-GLUCOSE-6-PHOSPHATE:GLUTAMATE AMINOTRANSFERASE"/>
    <property type="match status" value="1"/>
</dbReference>
<dbReference type="EMBL" id="UINC01077578">
    <property type="protein sequence ID" value="SVC17827.1"/>
    <property type="molecule type" value="Genomic_DNA"/>
</dbReference>
<name>A0A382K431_9ZZZZ</name>
<dbReference type="GO" id="GO:0000271">
    <property type="term" value="P:polysaccharide biosynthetic process"/>
    <property type="evidence" value="ECO:0007669"/>
    <property type="project" value="TreeGrafter"/>
</dbReference>
<dbReference type="SUPFAM" id="SSF53383">
    <property type="entry name" value="PLP-dependent transferases"/>
    <property type="match status" value="1"/>
</dbReference>
<dbReference type="Gene3D" id="3.40.640.10">
    <property type="entry name" value="Type I PLP-dependent aspartate aminotransferase-like (Major domain)"/>
    <property type="match status" value="1"/>
</dbReference>
<proteinExistence type="predicted"/>
<organism evidence="2">
    <name type="scientific">marine metagenome</name>
    <dbReference type="NCBI Taxonomy" id="408172"/>
    <lineage>
        <taxon>unclassified sequences</taxon>
        <taxon>metagenomes</taxon>
        <taxon>ecological metagenomes</taxon>
    </lineage>
</organism>
<evidence type="ECO:0000313" key="2">
    <source>
        <dbReference type="EMBL" id="SVC17827.1"/>
    </source>
</evidence>
<dbReference type="InterPro" id="IPR015424">
    <property type="entry name" value="PyrdxlP-dep_Trfase"/>
</dbReference>
<reference evidence="2" key="1">
    <citation type="submission" date="2018-05" db="EMBL/GenBank/DDBJ databases">
        <authorList>
            <person name="Lanie J.A."/>
            <person name="Ng W.-L."/>
            <person name="Kazmierczak K.M."/>
            <person name="Andrzejewski T.M."/>
            <person name="Davidsen T.M."/>
            <person name="Wayne K.J."/>
            <person name="Tettelin H."/>
            <person name="Glass J.I."/>
            <person name="Rusch D."/>
            <person name="Podicherti R."/>
            <person name="Tsui H.-C.T."/>
            <person name="Winkler M.E."/>
        </authorList>
    </citation>
    <scope>NUCLEOTIDE SEQUENCE</scope>
</reference>
<evidence type="ECO:0000256" key="1">
    <source>
        <dbReference type="ARBA" id="ARBA00022898"/>
    </source>
</evidence>
<dbReference type="Pfam" id="PF01041">
    <property type="entry name" value="DegT_DnrJ_EryC1"/>
    <property type="match status" value="1"/>
</dbReference>